<dbReference type="GO" id="GO:0016020">
    <property type="term" value="C:membrane"/>
    <property type="evidence" value="ECO:0007669"/>
    <property type="project" value="UniProtKB-SubCell"/>
</dbReference>
<reference evidence="7 8" key="1">
    <citation type="submission" date="2020-05" db="EMBL/GenBank/DDBJ databases">
        <title>Complete genome sequence of of a novel Thermoleptolyngbya strain isolated from hot springs of Ganzi, Sichuan China.</title>
        <authorList>
            <person name="Tang J."/>
            <person name="Daroch M."/>
            <person name="Li L."/>
            <person name="Waleron K."/>
            <person name="Waleron M."/>
            <person name="Waleron M."/>
        </authorList>
    </citation>
    <scope>NUCLEOTIDE SEQUENCE [LARGE SCALE GENOMIC DNA]</scope>
    <source>
        <strain evidence="7 8">PKUAC-SCTA183</strain>
    </source>
</reference>
<dbReference type="RefSeq" id="WP_172357601.1">
    <property type="nucleotide sequence ID" value="NZ_CP053661.1"/>
</dbReference>
<dbReference type="KEGG" id="theu:HPC62_17105"/>
<keyword evidence="3 5" id="KW-1133">Transmembrane helix</keyword>
<keyword evidence="8" id="KW-1185">Reference proteome</keyword>
<comment type="subcellular location">
    <subcellularLocation>
        <location evidence="1">Membrane</location>
        <topology evidence="1">Multi-pass membrane protein</topology>
    </subcellularLocation>
</comment>
<evidence type="ECO:0000313" key="7">
    <source>
        <dbReference type="EMBL" id="QKD83684.1"/>
    </source>
</evidence>
<keyword evidence="2 5" id="KW-0812">Transmembrane</keyword>
<name>A0A6M8B9F5_9CYAN</name>
<accession>A0A6M8B9F5</accession>
<feature type="domain" description="TM7S3/TM198-like" evidence="6">
    <location>
        <begin position="11"/>
        <end position="196"/>
    </location>
</feature>
<dbReference type="AlphaFoldDB" id="A0A6M8B9F5"/>
<dbReference type="Proteomes" id="UP000505210">
    <property type="component" value="Chromosome"/>
</dbReference>
<sequence>MLRPILLALFSAVFGVLLCLGGYRFFMVMLPVWSFFAGLWLGAKAVFLLLGGGFLATTTGLTVGLVLGILLAIFCWQFYEVGVALMGGATGALFGSSIMAILGFQQGTLPALVALGSGLVLGVLTYVRNWQKYIVMLLSAQGGANALVLSLLLLNGRVSIEDLKNAGNTLLPIFRDSWFWLLLWSGLAIAGFLYQLRRYRSVEFAKQEFVRFWM</sequence>
<evidence type="ECO:0000256" key="2">
    <source>
        <dbReference type="ARBA" id="ARBA00022692"/>
    </source>
</evidence>
<protein>
    <submittedName>
        <fullName evidence="7">DUF4203 domain-containing protein</fullName>
    </submittedName>
</protein>
<evidence type="ECO:0000256" key="5">
    <source>
        <dbReference type="SAM" id="Phobius"/>
    </source>
</evidence>
<proteinExistence type="predicted"/>
<feature type="transmembrane region" description="Helical" evidence="5">
    <location>
        <begin position="178"/>
        <end position="196"/>
    </location>
</feature>
<dbReference type="InterPro" id="IPR025256">
    <property type="entry name" value="TM7S3/TM198-like_dom"/>
</dbReference>
<feature type="transmembrane region" description="Helical" evidence="5">
    <location>
        <begin position="81"/>
        <end position="102"/>
    </location>
</feature>
<evidence type="ECO:0000259" key="6">
    <source>
        <dbReference type="Pfam" id="PF13886"/>
    </source>
</evidence>
<gene>
    <name evidence="7" type="ORF">HPC62_17105</name>
</gene>
<evidence type="ECO:0000256" key="3">
    <source>
        <dbReference type="ARBA" id="ARBA00022989"/>
    </source>
</evidence>
<feature type="transmembrane region" description="Helical" evidence="5">
    <location>
        <begin position="134"/>
        <end position="158"/>
    </location>
</feature>
<keyword evidence="4 5" id="KW-0472">Membrane</keyword>
<feature type="transmembrane region" description="Helical" evidence="5">
    <location>
        <begin position="108"/>
        <end position="127"/>
    </location>
</feature>
<dbReference type="Pfam" id="PF13886">
    <property type="entry name" value="TM7S3_TM198"/>
    <property type="match status" value="1"/>
</dbReference>
<evidence type="ECO:0000256" key="1">
    <source>
        <dbReference type="ARBA" id="ARBA00004141"/>
    </source>
</evidence>
<organism evidence="7 8">
    <name type="scientific">Thermoleptolyngbya sichuanensis A183</name>
    <dbReference type="NCBI Taxonomy" id="2737172"/>
    <lineage>
        <taxon>Bacteria</taxon>
        <taxon>Bacillati</taxon>
        <taxon>Cyanobacteriota</taxon>
        <taxon>Cyanophyceae</taxon>
        <taxon>Oculatellales</taxon>
        <taxon>Oculatellaceae</taxon>
        <taxon>Thermoleptolyngbya</taxon>
        <taxon>Thermoleptolyngbya sichuanensis</taxon>
    </lineage>
</organism>
<feature type="transmembrane region" description="Helical" evidence="5">
    <location>
        <begin position="45"/>
        <end position="74"/>
    </location>
</feature>
<evidence type="ECO:0000313" key="8">
    <source>
        <dbReference type="Proteomes" id="UP000505210"/>
    </source>
</evidence>
<dbReference type="EMBL" id="CP053661">
    <property type="protein sequence ID" value="QKD83684.1"/>
    <property type="molecule type" value="Genomic_DNA"/>
</dbReference>
<evidence type="ECO:0000256" key="4">
    <source>
        <dbReference type="ARBA" id="ARBA00023136"/>
    </source>
</evidence>